<evidence type="ECO:0000313" key="3">
    <source>
        <dbReference type="Proteomes" id="UP000887561"/>
    </source>
</evidence>
<dbReference type="GO" id="GO:0005634">
    <property type="term" value="C:nucleus"/>
    <property type="evidence" value="ECO:0007669"/>
    <property type="project" value="UniProtKB-UniRule"/>
</dbReference>
<dbReference type="GO" id="GO:0003677">
    <property type="term" value="F:DNA binding"/>
    <property type="evidence" value="ECO:0007669"/>
    <property type="project" value="UniProtKB-UniRule"/>
</dbReference>
<dbReference type="Gene3D" id="1.10.30.10">
    <property type="entry name" value="High mobility group box domain"/>
    <property type="match status" value="1"/>
</dbReference>
<evidence type="ECO:0000256" key="1">
    <source>
        <dbReference type="PROSITE-ProRule" id="PRU00267"/>
    </source>
</evidence>
<protein>
    <submittedName>
        <fullName evidence="4">HMG box domain-containing protein</fullName>
    </submittedName>
</protein>
<dbReference type="SMART" id="SM00398">
    <property type="entry name" value="HMG"/>
    <property type="match status" value="1"/>
</dbReference>
<evidence type="ECO:0000313" key="4">
    <source>
        <dbReference type="WBParaSite" id="scaffold1845_cov170.g3735"/>
    </source>
</evidence>
<dbReference type="SUPFAM" id="SSF47095">
    <property type="entry name" value="HMG-box"/>
    <property type="match status" value="1"/>
</dbReference>
<dbReference type="AlphaFoldDB" id="A0A915LT17"/>
<reference evidence="4" key="1">
    <citation type="submission" date="2022-11" db="UniProtKB">
        <authorList>
            <consortium name="WormBaseParasite"/>
        </authorList>
    </citation>
    <scope>IDENTIFICATION</scope>
</reference>
<dbReference type="InterPro" id="IPR009071">
    <property type="entry name" value="HMG_box_dom"/>
</dbReference>
<keyword evidence="1" id="KW-0238">DNA-binding</keyword>
<dbReference type="InterPro" id="IPR036910">
    <property type="entry name" value="HMG_box_dom_sf"/>
</dbReference>
<feature type="DNA-binding region" description="HMG box" evidence="1">
    <location>
        <begin position="34"/>
        <end position="88"/>
    </location>
</feature>
<keyword evidence="3" id="KW-1185">Reference proteome</keyword>
<proteinExistence type="predicted"/>
<evidence type="ECO:0000259" key="2">
    <source>
        <dbReference type="PROSITE" id="PS50118"/>
    </source>
</evidence>
<feature type="domain" description="HMG box" evidence="2">
    <location>
        <begin position="34"/>
        <end position="88"/>
    </location>
</feature>
<dbReference type="WBParaSite" id="scaffold1845_cov170.g3735">
    <property type="protein sequence ID" value="scaffold1845_cov170.g3735"/>
    <property type="gene ID" value="scaffold1845_cov170.g3735"/>
</dbReference>
<dbReference type="Proteomes" id="UP000887561">
    <property type="component" value="Unplaced"/>
</dbReference>
<sequence>MNSNSEPTIPISHSLDTNDVMMGENNNLWLPKLNAKSKRGYILFSAEVRKRVMNEIPEAKFGEVLEIIGIEWKRLSNEDKRDYVSRARFIAAERAKAGLLTPNSKLPQHTITHQEKTRGPRVLFLYSFEANDLLEKNTEELNDLANNEFAVSMLNLDESENEWSEIEKLF</sequence>
<name>A0A915LT17_MELJA</name>
<dbReference type="Pfam" id="PF00505">
    <property type="entry name" value="HMG_box"/>
    <property type="match status" value="1"/>
</dbReference>
<organism evidence="3 4">
    <name type="scientific">Meloidogyne javanica</name>
    <name type="common">Root-knot nematode worm</name>
    <dbReference type="NCBI Taxonomy" id="6303"/>
    <lineage>
        <taxon>Eukaryota</taxon>
        <taxon>Metazoa</taxon>
        <taxon>Ecdysozoa</taxon>
        <taxon>Nematoda</taxon>
        <taxon>Chromadorea</taxon>
        <taxon>Rhabditida</taxon>
        <taxon>Tylenchina</taxon>
        <taxon>Tylenchomorpha</taxon>
        <taxon>Tylenchoidea</taxon>
        <taxon>Meloidogynidae</taxon>
        <taxon>Meloidogyninae</taxon>
        <taxon>Meloidogyne</taxon>
        <taxon>Meloidogyne incognita group</taxon>
    </lineage>
</organism>
<dbReference type="PROSITE" id="PS50118">
    <property type="entry name" value="HMG_BOX_2"/>
    <property type="match status" value="1"/>
</dbReference>
<accession>A0A915LT17</accession>
<keyword evidence="1" id="KW-0539">Nucleus</keyword>